<proteinExistence type="predicted"/>
<evidence type="ECO:0000313" key="2">
    <source>
        <dbReference type="Proteomes" id="UP000181976"/>
    </source>
</evidence>
<dbReference type="AlphaFoldDB" id="A0A1I2CWE0"/>
<reference evidence="1 2" key="1">
    <citation type="submission" date="2016-10" db="EMBL/GenBank/DDBJ databases">
        <authorList>
            <person name="de Groot N.N."/>
        </authorList>
    </citation>
    <scope>NUCLEOTIDE SEQUENCE [LARGE SCALE GENOMIC DNA]</scope>
    <source>
        <strain evidence="1 2">DSM 19012</strain>
    </source>
</reference>
<dbReference type="InParanoid" id="A0A1I2CWE0"/>
<name>A0A1I2CWE0_9BACT</name>
<sequence>MLWLKFFESVWSCNRLTQIYYVKENLSDNFKVLNVNKMQNYTLFLFTI</sequence>
<protein>
    <submittedName>
        <fullName evidence="1">Uncharacterized protein</fullName>
    </submittedName>
</protein>
<dbReference type="EMBL" id="FONA01000017">
    <property type="protein sequence ID" value="SFE72608.1"/>
    <property type="molecule type" value="Genomic_DNA"/>
</dbReference>
<dbReference type="Proteomes" id="UP000181976">
    <property type="component" value="Unassembled WGS sequence"/>
</dbReference>
<gene>
    <name evidence="1" type="ORF">SAMN05444380_11731</name>
</gene>
<organism evidence="1 2">
    <name type="scientific">Thermophagus xiamenensis</name>
    <dbReference type="NCBI Taxonomy" id="385682"/>
    <lineage>
        <taxon>Bacteria</taxon>
        <taxon>Pseudomonadati</taxon>
        <taxon>Bacteroidota</taxon>
        <taxon>Bacteroidia</taxon>
        <taxon>Marinilabiliales</taxon>
        <taxon>Marinilabiliaceae</taxon>
        <taxon>Thermophagus</taxon>
    </lineage>
</organism>
<dbReference type="STRING" id="385682.SAMN05444380_11731"/>
<keyword evidence="2" id="KW-1185">Reference proteome</keyword>
<accession>A0A1I2CWE0</accession>
<evidence type="ECO:0000313" key="1">
    <source>
        <dbReference type="EMBL" id="SFE72608.1"/>
    </source>
</evidence>